<keyword evidence="2" id="KW-0812">Transmembrane</keyword>
<keyword evidence="2" id="KW-0472">Membrane</keyword>
<evidence type="ECO:0008006" key="5">
    <source>
        <dbReference type="Google" id="ProtNLM"/>
    </source>
</evidence>
<keyword evidence="2" id="KW-1133">Transmembrane helix</keyword>
<name>A0A1G6H9U1_9MICO</name>
<gene>
    <name evidence="3" type="ORF">SAMN05216410_0810</name>
</gene>
<dbReference type="EMBL" id="FMYH01000001">
    <property type="protein sequence ID" value="SDB90206.1"/>
    <property type="molecule type" value="Genomic_DNA"/>
</dbReference>
<evidence type="ECO:0000256" key="1">
    <source>
        <dbReference type="SAM" id="MobiDB-lite"/>
    </source>
</evidence>
<organism evidence="3 4">
    <name type="scientific">Sanguibacter gelidistatuariae</name>
    <dbReference type="NCBI Taxonomy" id="1814289"/>
    <lineage>
        <taxon>Bacteria</taxon>
        <taxon>Bacillati</taxon>
        <taxon>Actinomycetota</taxon>
        <taxon>Actinomycetes</taxon>
        <taxon>Micrococcales</taxon>
        <taxon>Sanguibacteraceae</taxon>
        <taxon>Sanguibacter</taxon>
    </lineage>
</organism>
<dbReference type="Pfam" id="PF10092">
    <property type="entry name" value="DUF2330"/>
    <property type="match status" value="1"/>
</dbReference>
<dbReference type="STRING" id="1814289.SAMN05216410_0810"/>
<dbReference type="OrthoDB" id="275368at2"/>
<evidence type="ECO:0000256" key="2">
    <source>
        <dbReference type="SAM" id="Phobius"/>
    </source>
</evidence>
<proteinExistence type="predicted"/>
<sequence>MRLSSRLSRRASAALAATFTLGLAITVTGTLIGSAAPLSVVACACGGAISDPGSQVQILDETAIVEWDGSTETVTIALDAETDAADFALLVPTPTPAEVALGDAALFDDLAELSAPRPEVRDRRWFPERGNGTSSGAAGGPQSSAGVQVLGEVRLGPLEVTTLAASESGELTEWLDAHGYAMKESFETALAPYVEEGWYYVAVKIAADAQDDLSGKLQPIELTFASAEFVYPMRLSAAAQTQQAVRTFVVADHRMERTDAMAKGAEVVFAGPLAAGGEDLDEVLTGGPSSALLELVGPGRYLTTIDQRFTDPGTQITADFAFAQAADDAEVVQTYGVTEDVKIFGVYAGPVLVAAGVVAGVAGLLATFVVVRTRRDPQVRSAVLRPSGAARRTPRAVR</sequence>
<evidence type="ECO:0000313" key="3">
    <source>
        <dbReference type="EMBL" id="SDB90206.1"/>
    </source>
</evidence>
<feature type="region of interest" description="Disordered" evidence="1">
    <location>
        <begin position="123"/>
        <end position="143"/>
    </location>
</feature>
<feature type="compositionally biased region" description="Low complexity" evidence="1">
    <location>
        <begin position="134"/>
        <end position="143"/>
    </location>
</feature>
<dbReference type="InterPro" id="IPR019283">
    <property type="entry name" value="DUF2330"/>
</dbReference>
<feature type="transmembrane region" description="Helical" evidence="2">
    <location>
        <begin position="347"/>
        <end position="371"/>
    </location>
</feature>
<dbReference type="RefSeq" id="WP_093180965.1">
    <property type="nucleotide sequence ID" value="NZ_FMYH01000001.1"/>
</dbReference>
<protein>
    <recommendedName>
        <fullName evidence="5">DUF2330 domain-containing protein</fullName>
    </recommendedName>
</protein>
<dbReference type="AlphaFoldDB" id="A0A1G6H9U1"/>
<dbReference type="Proteomes" id="UP000199039">
    <property type="component" value="Unassembled WGS sequence"/>
</dbReference>
<reference evidence="3 4" key="1">
    <citation type="submission" date="2016-09" db="EMBL/GenBank/DDBJ databases">
        <authorList>
            <person name="Capua I."/>
            <person name="De Benedictis P."/>
            <person name="Joannis T."/>
            <person name="Lombin L.H."/>
            <person name="Cattoli G."/>
        </authorList>
    </citation>
    <scope>NUCLEOTIDE SEQUENCE [LARGE SCALE GENOMIC DNA]</scope>
    <source>
        <strain evidence="3 4">ISLP-3</strain>
    </source>
</reference>
<evidence type="ECO:0000313" key="4">
    <source>
        <dbReference type="Proteomes" id="UP000199039"/>
    </source>
</evidence>
<keyword evidence="4" id="KW-1185">Reference proteome</keyword>
<accession>A0A1G6H9U1</accession>